<dbReference type="InterPro" id="IPR014056">
    <property type="entry name" value="TypeIITA-like_toxin_pred"/>
</dbReference>
<protein>
    <submittedName>
        <fullName evidence="1">Type II toxin-antitoxin system RelE/ParE family toxin</fullName>
    </submittedName>
</protein>
<gene>
    <name evidence="1" type="ORF">LK996_11405</name>
</gene>
<accession>A0ABS8JJ91</accession>
<keyword evidence="2" id="KW-1185">Reference proteome</keyword>
<name>A0ABS8JJ91_9GAMM</name>
<proteinExistence type="predicted"/>
<dbReference type="NCBIfam" id="TIGR02683">
    <property type="entry name" value="upstrm_HI1419"/>
    <property type="match status" value="1"/>
</dbReference>
<dbReference type="PANTHER" id="PTHR41791:SF1">
    <property type="entry name" value="SSL7039 PROTEIN"/>
    <property type="match status" value="1"/>
</dbReference>
<dbReference type="RefSeq" id="WP_230527337.1">
    <property type="nucleotide sequence ID" value="NZ_JAJGAK010000002.1"/>
</dbReference>
<dbReference type="InterPro" id="IPR009241">
    <property type="entry name" value="HigB-like"/>
</dbReference>
<dbReference type="Pfam" id="PF05973">
    <property type="entry name" value="Gp49"/>
    <property type="match status" value="1"/>
</dbReference>
<comment type="caution">
    <text evidence="1">The sequence shown here is derived from an EMBL/GenBank/DDBJ whole genome shotgun (WGS) entry which is preliminary data.</text>
</comment>
<dbReference type="PANTHER" id="PTHR41791">
    <property type="entry name" value="SSL7039 PROTEIN"/>
    <property type="match status" value="1"/>
</dbReference>
<dbReference type="PIRSF" id="PIRSF028744">
    <property type="entry name" value="Addict_mod_HI1419"/>
    <property type="match status" value="1"/>
</dbReference>
<evidence type="ECO:0000313" key="2">
    <source>
        <dbReference type="Proteomes" id="UP001165293"/>
    </source>
</evidence>
<organism evidence="1 2">
    <name type="scientific">Noviluteimonas lactosilytica</name>
    <dbReference type="NCBI Taxonomy" id="2888523"/>
    <lineage>
        <taxon>Bacteria</taxon>
        <taxon>Pseudomonadati</taxon>
        <taxon>Pseudomonadota</taxon>
        <taxon>Gammaproteobacteria</taxon>
        <taxon>Lysobacterales</taxon>
        <taxon>Lysobacteraceae</taxon>
        <taxon>Noviluteimonas</taxon>
    </lineage>
</organism>
<evidence type="ECO:0000313" key="1">
    <source>
        <dbReference type="EMBL" id="MCC8363676.1"/>
    </source>
</evidence>
<dbReference type="Proteomes" id="UP001165293">
    <property type="component" value="Unassembled WGS sequence"/>
</dbReference>
<dbReference type="EMBL" id="JAJGAK010000002">
    <property type="protein sequence ID" value="MCC8363676.1"/>
    <property type="molecule type" value="Genomic_DNA"/>
</dbReference>
<sequence>MPVELRHYISPWGSDPYQRWLKDLRDVRGKVAILRRIDRLENDNPGDHALCREGVWELRIDAGPGYRVYFGKAGGAIVLLGAGDKDSQWRDLDRAIEAWQDYKRRSRS</sequence>
<reference evidence="1" key="1">
    <citation type="submission" date="2021-10" db="EMBL/GenBank/DDBJ databases">
        <authorList>
            <person name="Lyu M."/>
            <person name="Wang X."/>
            <person name="Meng X."/>
            <person name="Xu K."/>
        </authorList>
    </citation>
    <scope>NUCLEOTIDE SEQUENCE</scope>
    <source>
        <strain evidence="1">A6</strain>
    </source>
</reference>